<dbReference type="InterPro" id="IPR036259">
    <property type="entry name" value="MFS_trans_sf"/>
</dbReference>
<dbReference type="Gene3D" id="1.20.1250.20">
    <property type="entry name" value="MFS general substrate transporter like domains"/>
    <property type="match status" value="1"/>
</dbReference>
<reference evidence="1" key="1">
    <citation type="journal article" date="2018" name="DNA Res.">
        <title>Multiple hybrid de novo genome assembly of finger millet, an orphan allotetraploid crop.</title>
        <authorList>
            <person name="Hatakeyama M."/>
            <person name="Aluri S."/>
            <person name="Balachadran M.T."/>
            <person name="Sivarajan S.R."/>
            <person name="Patrignani A."/>
            <person name="Gruter S."/>
            <person name="Poveda L."/>
            <person name="Shimizu-Inatsugi R."/>
            <person name="Baeten J."/>
            <person name="Francoijs K.J."/>
            <person name="Nataraja K.N."/>
            <person name="Reddy Y.A.N."/>
            <person name="Phadnis S."/>
            <person name="Ravikumar R.L."/>
            <person name="Schlapbach R."/>
            <person name="Sreeman S.M."/>
            <person name="Shimizu K.K."/>
        </authorList>
    </citation>
    <scope>NUCLEOTIDE SEQUENCE</scope>
</reference>
<dbReference type="AlphaFoldDB" id="A0AAV5DTU1"/>
<reference evidence="1" key="2">
    <citation type="submission" date="2021-12" db="EMBL/GenBank/DDBJ databases">
        <title>Resequencing data analysis of finger millet.</title>
        <authorList>
            <person name="Hatakeyama M."/>
            <person name="Aluri S."/>
            <person name="Balachadran M.T."/>
            <person name="Sivarajan S.R."/>
            <person name="Poveda L."/>
            <person name="Shimizu-Inatsugi R."/>
            <person name="Schlapbach R."/>
            <person name="Sreeman S.M."/>
            <person name="Shimizu K.K."/>
        </authorList>
    </citation>
    <scope>NUCLEOTIDE SEQUENCE</scope>
</reference>
<gene>
    <name evidence="1" type="primary">gb01221</name>
    <name evidence="1" type="ORF">PR202_gb01221</name>
</gene>
<keyword evidence="2" id="KW-1185">Reference proteome</keyword>
<sequence>MLCACLGTGGIRPSVVAFGADQFDHQAEAEAWANRKRRYFNRNAAAPEDTGLLYQDKELDAPISTKGRLLHTNKHQVRLSPT</sequence>
<evidence type="ECO:0000313" key="2">
    <source>
        <dbReference type="Proteomes" id="UP001054889"/>
    </source>
</evidence>
<protein>
    <submittedName>
        <fullName evidence="1">Uncharacterized protein</fullName>
    </submittedName>
</protein>
<dbReference type="EMBL" id="BQKI01000071">
    <property type="protein sequence ID" value="GJN14398.1"/>
    <property type="molecule type" value="Genomic_DNA"/>
</dbReference>
<name>A0AAV5DTU1_ELECO</name>
<organism evidence="1 2">
    <name type="scientific">Eleusine coracana subsp. coracana</name>
    <dbReference type="NCBI Taxonomy" id="191504"/>
    <lineage>
        <taxon>Eukaryota</taxon>
        <taxon>Viridiplantae</taxon>
        <taxon>Streptophyta</taxon>
        <taxon>Embryophyta</taxon>
        <taxon>Tracheophyta</taxon>
        <taxon>Spermatophyta</taxon>
        <taxon>Magnoliopsida</taxon>
        <taxon>Liliopsida</taxon>
        <taxon>Poales</taxon>
        <taxon>Poaceae</taxon>
        <taxon>PACMAD clade</taxon>
        <taxon>Chloridoideae</taxon>
        <taxon>Cynodonteae</taxon>
        <taxon>Eleusininae</taxon>
        <taxon>Eleusine</taxon>
    </lineage>
</organism>
<comment type="caution">
    <text evidence="1">The sequence shown here is derived from an EMBL/GenBank/DDBJ whole genome shotgun (WGS) entry which is preliminary data.</text>
</comment>
<dbReference type="Proteomes" id="UP001054889">
    <property type="component" value="Unassembled WGS sequence"/>
</dbReference>
<proteinExistence type="predicted"/>
<evidence type="ECO:0000313" key="1">
    <source>
        <dbReference type="EMBL" id="GJN14398.1"/>
    </source>
</evidence>
<accession>A0AAV5DTU1</accession>